<dbReference type="GO" id="GO:0003676">
    <property type="term" value="F:nucleic acid binding"/>
    <property type="evidence" value="ECO:0007669"/>
    <property type="project" value="InterPro"/>
</dbReference>
<dbReference type="EMBL" id="FPCK01000004">
    <property type="protein sequence ID" value="SFV38293.1"/>
    <property type="molecule type" value="Genomic_DNA"/>
</dbReference>
<dbReference type="GO" id="GO:0032259">
    <property type="term" value="P:methylation"/>
    <property type="evidence" value="ECO:0007669"/>
    <property type="project" value="InterPro"/>
</dbReference>
<organism evidence="1 2">
    <name type="scientific">Devosia crocina</name>
    <dbReference type="NCBI Taxonomy" id="429728"/>
    <lineage>
        <taxon>Bacteria</taxon>
        <taxon>Pseudomonadati</taxon>
        <taxon>Pseudomonadota</taxon>
        <taxon>Alphaproteobacteria</taxon>
        <taxon>Hyphomicrobiales</taxon>
        <taxon>Devosiaceae</taxon>
        <taxon>Devosia</taxon>
    </lineage>
</organism>
<proteinExistence type="predicted"/>
<name>A0A1I7NUJ3_9HYPH</name>
<dbReference type="InterPro" id="IPR002052">
    <property type="entry name" value="DNA_methylase_N6_adenine_CS"/>
</dbReference>
<dbReference type="OrthoDB" id="1079385at2"/>
<evidence type="ECO:0000313" key="1">
    <source>
        <dbReference type="EMBL" id="SFV38293.1"/>
    </source>
</evidence>
<dbReference type="GO" id="GO:0008168">
    <property type="term" value="F:methyltransferase activity"/>
    <property type="evidence" value="ECO:0007669"/>
    <property type="project" value="InterPro"/>
</dbReference>
<dbReference type="SUPFAM" id="SSF53335">
    <property type="entry name" value="S-adenosyl-L-methionine-dependent methyltransferases"/>
    <property type="match status" value="1"/>
</dbReference>
<dbReference type="PROSITE" id="PS00092">
    <property type="entry name" value="N6_MTASE"/>
    <property type="match status" value="1"/>
</dbReference>
<reference evidence="1 2" key="1">
    <citation type="submission" date="2016-10" db="EMBL/GenBank/DDBJ databases">
        <authorList>
            <person name="de Groot N.N."/>
        </authorList>
    </citation>
    <scope>NUCLEOTIDE SEQUENCE [LARGE SCALE GENOMIC DNA]</scope>
    <source>
        <strain evidence="1 2">IPL20</strain>
    </source>
</reference>
<keyword evidence="2" id="KW-1185">Reference proteome</keyword>
<sequence length="196" mass="21898">MDATYHLSGGYKPTLKRFADLDGPDYFPTPKWATFALLDNEKFSGDVWESACGDGAMSSVLSEFGLNVFSSDLYQRGFGEAGIDFLNNDITSENIITNPPYNSAEGFVQQGLKKSTKKFALLLRLAFLEGANRNRSIFSTNPPARVWVFSERITFYPAGMEAKSSGTTAYAWFVWDKDAQGTELCWLKPGYKAKFR</sequence>
<accession>A0A1I7NUJ3</accession>
<protein>
    <submittedName>
        <fullName evidence="1">Uncharacterized protein</fullName>
    </submittedName>
</protein>
<evidence type="ECO:0000313" key="2">
    <source>
        <dbReference type="Proteomes" id="UP000199074"/>
    </source>
</evidence>
<gene>
    <name evidence="1" type="ORF">SAMN05216456_3300</name>
</gene>
<dbReference type="AlphaFoldDB" id="A0A1I7NUJ3"/>
<dbReference type="InterPro" id="IPR029063">
    <property type="entry name" value="SAM-dependent_MTases_sf"/>
</dbReference>
<dbReference type="STRING" id="429728.SAMN05216456_3300"/>
<dbReference type="Proteomes" id="UP000199074">
    <property type="component" value="Unassembled WGS sequence"/>
</dbReference>